<dbReference type="SUPFAM" id="SSF46785">
    <property type="entry name" value="Winged helix' DNA-binding domain"/>
    <property type="match status" value="1"/>
</dbReference>
<comment type="caution">
    <text evidence="3">The sequence shown here is derived from an EMBL/GenBank/DDBJ whole genome shotgun (WGS) entry which is preliminary data.</text>
</comment>
<dbReference type="AlphaFoldDB" id="A0A918YM21"/>
<evidence type="ECO:0000313" key="4">
    <source>
        <dbReference type="Proteomes" id="UP000655443"/>
    </source>
</evidence>
<accession>A0A918YM21</accession>
<feature type="compositionally biased region" description="Basic and acidic residues" evidence="1">
    <location>
        <begin position="99"/>
        <end position="109"/>
    </location>
</feature>
<dbReference type="InterPro" id="IPR036388">
    <property type="entry name" value="WH-like_DNA-bd_sf"/>
</dbReference>
<dbReference type="Gene3D" id="1.10.10.10">
    <property type="entry name" value="Winged helix-like DNA-binding domain superfamily/Winged helix DNA-binding domain"/>
    <property type="match status" value="1"/>
</dbReference>
<gene>
    <name evidence="3" type="ORF">GCM10010339_60070</name>
</gene>
<dbReference type="GO" id="GO:0003700">
    <property type="term" value="F:DNA-binding transcription factor activity"/>
    <property type="evidence" value="ECO:0007669"/>
    <property type="project" value="InterPro"/>
</dbReference>
<name>A0A918YM21_9ACTN</name>
<reference evidence="3" key="2">
    <citation type="submission" date="2020-09" db="EMBL/GenBank/DDBJ databases">
        <authorList>
            <person name="Sun Q."/>
            <person name="Ohkuma M."/>
        </authorList>
    </citation>
    <scope>NUCLEOTIDE SEQUENCE</scope>
    <source>
        <strain evidence="3">JCM 4714</strain>
    </source>
</reference>
<evidence type="ECO:0000256" key="1">
    <source>
        <dbReference type="SAM" id="MobiDB-lite"/>
    </source>
</evidence>
<dbReference type="Proteomes" id="UP000655443">
    <property type="component" value="Unassembled WGS sequence"/>
</dbReference>
<feature type="domain" description="HTH arsR-type" evidence="2">
    <location>
        <begin position="129"/>
        <end position="226"/>
    </location>
</feature>
<dbReference type="SMART" id="SM00418">
    <property type="entry name" value="HTH_ARSR"/>
    <property type="match status" value="1"/>
</dbReference>
<reference evidence="3" key="1">
    <citation type="journal article" date="2014" name="Int. J. Syst. Evol. Microbiol.">
        <title>Complete genome sequence of Corynebacterium casei LMG S-19264T (=DSM 44701T), isolated from a smear-ripened cheese.</title>
        <authorList>
            <consortium name="US DOE Joint Genome Institute (JGI-PGF)"/>
            <person name="Walter F."/>
            <person name="Albersmeier A."/>
            <person name="Kalinowski J."/>
            <person name="Ruckert C."/>
        </authorList>
    </citation>
    <scope>NUCLEOTIDE SEQUENCE</scope>
    <source>
        <strain evidence="3">JCM 4714</strain>
    </source>
</reference>
<organism evidence="3 4">
    <name type="scientific">Streptomyces alanosinicus</name>
    <dbReference type="NCBI Taxonomy" id="68171"/>
    <lineage>
        <taxon>Bacteria</taxon>
        <taxon>Bacillati</taxon>
        <taxon>Actinomycetota</taxon>
        <taxon>Actinomycetes</taxon>
        <taxon>Kitasatosporales</taxon>
        <taxon>Streptomycetaceae</taxon>
        <taxon>Streptomyces</taxon>
    </lineage>
</organism>
<dbReference type="InterPro" id="IPR036390">
    <property type="entry name" value="WH_DNA-bd_sf"/>
</dbReference>
<sequence>MLTRTSRPPIRRDGALDRGRDRIWVRRVGPQAACLTSGAFDFPDHLVRAVRRLGMGEGHPQAVLRQAPGDGRAHAAGTAGDQGHFAGTHMQPPLYMSIDIEHSDGDGHRHPPRGAARPSRVSTAIEMAHPEPADLRLDKVLAALADPARLLAVRAPAEQGESPCTGLQQAAGLDISRSTFSHHQRVLREAGVIRVRVDGSRRMFSLRRAELDSCFPGLLDSVLNTAPELLGAR</sequence>
<dbReference type="PROSITE" id="PS50987">
    <property type="entry name" value="HTH_ARSR_2"/>
    <property type="match status" value="1"/>
</dbReference>
<dbReference type="CDD" id="cd00090">
    <property type="entry name" value="HTH_ARSR"/>
    <property type="match status" value="1"/>
</dbReference>
<dbReference type="EMBL" id="BMVG01000018">
    <property type="protein sequence ID" value="GHE09046.1"/>
    <property type="molecule type" value="Genomic_DNA"/>
</dbReference>
<keyword evidence="4" id="KW-1185">Reference proteome</keyword>
<protein>
    <recommendedName>
        <fullName evidence="2">HTH arsR-type domain-containing protein</fullName>
    </recommendedName>
</protein>
<dbReference type="InterPro" id="IPR011991">
    <property type="entry name" value="ArsR-like_HTH"/>
</dbReference>
<evidence type="ECO:0000313" key="3">
    <source>
        <dbReference type="EMBL" id="GHE09046.1"/>
    </source>
</evidence>
<dbReference type="InterPro" id="IPR001845">
    <property type="entry name" value="HTH_ArsR_DNA-bd_dom"/>
</dbReference>
<dbReference type="PRINTS" id="PR00778">
    <property type="entry name" value="HTHARSR"/>
</dbReference>
<proteinExistence type="predicted"/>
<evidence type="ECO:0000259" key="2">
    <source>
        <dbReference type="PROSITE" id="PS50987"/>
    </source>
</evidence>
<feature type="region of interest" description="Disordered" evidence="1">
    <location>
        <begin position="98"/>
        <end position="121"/>
    </location>
</feature>